<dbReference type="AlphaFoldDB" id="H2ZM95"/>
<feature type="domain" description="G-protein coupled receptors family 1 profile" evidence="9">
    <location>
        <begin position="23"/>
        <end position="254"/>
    </location>
</feature>
<dbReference type="GO" id="GO:0004930">
    <property type="term" value="F:G protein-coupled receptor activity"/>
    <property type="evidence" value="ECO:0007669"/>
    <property type="project" value="UniProtKB-KW"/>
</dbReference>
<keyword evidence="6" id="KW-0675">Receptor</keyword>
<dbReference type="InterPro" id="IPR000276">
    <property type="entry name" value="GPCR_Rhodpsn"/>
</dbReference>
<evidence type="ECO:0000256" key="5">
    <source>
        <dbReference type="ARBA" id="ARBA00023136"/>
    </source>
</evidence>
<feature type="transmembrane region" description="Helical" evidence="8">
    <location>
        <begin position="203"/>
        <end position="222"/>
    </location>
</feature>
<evidence type="ECO:0000313" key="11">
    <source>
        <dbReference type="Proteomes" id="UP000007875"/>
    </source>
</evidence>
<proteinExistence type="predicted"/>
<keyword evidence="5 8" id="KW-0472">Membrane</keyword>
<dbReference type="InterPro" id="IPR050125">
    <property type="entry name" value="GPCR_opsins"/>
</dbReference>
<dbReference type="OMA" id="AWTISIV"/>
<evidence type="ECO:0000256" key="6">
    <source>
        <dbReference type="ARBA" id="ARBA00023170"/>
    </source>
</evidence>
<keyword evidence="7" id="KW-0807">Transducer</keyword>
<feature type="transmembrane region" description="Helical" evidence="8">
    <location>
        <begin position="43"/>
        <end position="66"/>
    </location>
</feature>
<dbReference type="PRINTS" id="PR00237">
    <property type="entry name" value="GPCRRHODOPSN"/>
</dbReference>
<dbReference type="InParanoid" id="H2ZM95"/>
<feature type="transmembrane region" description="Helical" evidence="8">
    <location>
        <begin position="81"/>
        <end position="99"/>
    </location>
</feature>
<dbReference type="eggNOG" id="KOG3656">
    <property type="taxonomic scope" value="Eukaryota"/>
</dbReference>
<sequence length="286" mass="32216">MDFSSKRTYGIAMAALGFIAWVGYGLLFVIFAKSPDLKKKNRFLFSLAVSDLLITIHVVASVVASFQSEWPFGSIGCQLDAFIGMAPTFISIAGAALVAKDKYYRICKPKMVGRNYSFSIYANWTLGIIGGLLPFFGFGQYGFETDDLSLRTGCLLDFKTVSAKYRFYIVFISLVWFVWPLYKLTSHYIKISAKLDRFHPLMFVVPLQMLVSLLPYAIYAMISITVGVSSAPYYLVAVNNIAAKVFIGTNPFIYIYFDPELRLACKNLFKYSSTPVQDQIQDKKDE</sequence>
<dbReference type="GO" id="GO:0016020">
    <property type="term" value="C:membrane"/>
    <property type="evidence" value="ECO:0007669"/>
    <property type="project" value="UniProtKB-SubCell"/>
</dbReference>
<keyword evidence="4" id="KW-0297">G-protein coupled receptor</keyword>
<evidence type="ECO:0000256" key="7">
    <source>
        <dbReference type="ARBA" id="ARBA00023224"/>
    </source>
</evidence>
<reference evidence="11" key="1">
    <citation type="submission" date="2003-08" db="EMBL/GenBank/DDBJ databases">
        <authorList>
            <person name="Birren B."/>
            <person name="Nusbaum C."/>
            <person name="Abebe A."/>
            <person name="Abouelleil A."/>
            <person name="Adekoya E."/>
            <person name="Ait-zahra M."/>
            <person name="Allen N."/>
            <person name="Allen T."/>
            <person name="An P."/>
            <person name="Anderson M."/>
            <person name="Anderson S."/>
            <person name="Arachchi H."/>
            <person name="Armbruster J."/>
            <person name="Bachantsang P."/>
            <person name="Baldwin J."/>
            <person name="Barry A."/>
            <person name="Bayul T."/>
            <person name="Blitshsteyn B."/>
            <person name="Bloom T."/>
            <person name="Blye J."/>
            <person name="Boguslavskiy L."/>
            <person name="Borowsky M."/>
            <person name="Boukhgalter B."/>
            <person name="Brunache A."/>
            <person name="Butler J."/>
            <person name="Calixte N."/>
            <person name="Calvo S."/>
            <person name="Camarata J."/>
            <person name="Campo K."/>
            <person name="Chang J."/>
            <person name="Cheshatsang Y."/>
            <person name="Citroen M."/>
            <person name="Collymore A."/>
            <person name="Considine T."/>
            <person name="Cook A."/>
            <person name="Cooke P."/>
            <person name="Corum B."/>
            <person name="Cuomo C."/>
            <person name="David R."/>
            <person name="Dawoe T."/>
            <person name="Degray S."/>
            <person name="Dodge S."/>
            <person name="Dooley K."/>
            <person name="Dorje P."/>
            <person name="Dorjee K."/>
            <person name="Dorris L."/>
            <person name="Duffey N."/>
            <person name="Dupes A."/>
            <person name="Elkins T."/>
            <person name="Engels R."/>
            <person name="Erickson J."/>
            <person name="Farina A."/>
            <person name="Faro S."/>
            <person name="Ferreira P."/>
            <person name="Fischer H."/>
            <person name="Fitzgerald M."/>
            <person name="Foley K."/>
            <person name="Gage D."/>
            <person name="Galagan J."/>
            <person name="Gearin G."/>
            <person name="Gnerre S."/>
            <person name="Gnirke A."/>
            <person name="Goyette A."/>
            <person name="Graham J."/>
            <person name="Grandbois E."/>
            <person name="Gyaltsen K."/>
            <person name="Hafez N."/>
            <person name="Hagopian D."/>
            <person name="Hagos B."/>
            <person name="Hall J."/>
            <person name="Hatcher B."/>
            <person name="Heller A."/>
            <person name="Higgins H."/>
            <person name="Honan T."/>
            <person name="Horn A."/>
            <person name="Houde N."/>
            <person name="Hughes L."/>
            <person name="Hulme W."/>
            <person name="Husby E."/>
            <person name="Iliev I."/>
            <person name="Jaffe D."/>
            <person name="Jones C."/>
            <person name="Kamal M."/>
            <person name="Kamat A."/>
            <person name="Kamvysselis M."/>
            <person name="Karlsson E."/>
            <person name="Kells C."/>
            <person name="Kieu A."/>
            <person name="Kisner P."/>
            <person name="Kodira C."/>
            <person name="Kulbokas E."/>
            <person name="Labutti K."/>
            <person name="Lama D."/>
            <person name="Landers T."/>
            <person name="Leger J."/>
            <person name="Levine S."/>
            <person name="Lewis D."/>
            <person name="Lewis T."/>
            <person name="Lindblad-toh K."/>
            <person name="Liu X."/>
            <person name="Lokyitsang T."/>
            <person name="Lokyitsang Y."/>
            <person name="Lucien O."/>
            <person name="Lui A."/>
            <person name="Ma L.J."/>
            <person name="Mabbitt R."/>
            <person name="Macdonald J."/>
            <person name="Maclean C."/>
            <person name="Major J."/>
            <person name="Manning J."/>
            <person name="Marabella R."/>
            <person name="Maru K."/>
            <person name="Matthews C."/>
            <person name="Mauceli E."/>
            <person name="Mccarthy M."/>
            <person name="Mcdonough S."/>
            <person name="Mcghee T."/>
            <person name="Meldrim J."/>
            <person name="Meneus L."/>
            <person name="Mesirov J."/>
            <person name="Mihalev A."/>
            <person name="Mihova T."/>
            <person name="Mikkelsen T."/>
            <person name="Mlenga V."/>
            <person name="Moru K."/>
            <person name="Mozes J."/>
            <person name="Mulrain L."/>
            <person name="Munson G."/>
            <person name="Naylor J."/>
            <person name="Newes C."/>
            <person name="Nguyen C."/>
            <person name="Nguyen N."/>
            <person name="Nguyen T."/>
            <person name="Nicol R."/>
            <person name="Nielsen C."/>
            <person name="Nizzari M."/>
            <person name="Norbu C."/>
            <person name="Norbu N."/>
            <person name="O'donnell P."/>
            <person name="Okoawo O."/>
            <person name="O'leary S."/>
            <person name="Omotosho B."/>
            <person name="O'neill K."/>
            <person name="Osman S."/>
            <person name="Parker S."/>
            <person name="Perrin D."/>
            <person name="Phunkhang P."/>
            <person name="Piqani B."/>
            <person name="Purcell S."/>
            <person name="Rachupka T."/>
            <person name="Ramasamy U."/>
            <person name="Rameau R."/>
            <person name="Ray V."/>
            <person name="Raymond C."/>
            <person name="Retta R."/>
            <person name="Richardson S."/>
            <person name="Rise C."/>
            <person name="Rodriguez J."/>
            <person name="Rogers J."/>
            <person name="Rogov P."/>
            <person name="Rutman M."/>
            <person name="Schupbach R."/>
            <person name="Seaman C."/>
            <person name="Settipalli S."/>
            <person name="Sharpe T."/>
            <person name="Sheridan J."/>
            <person name="Sherpa N."/>
            <person name="Shi J."/>
            <person name="Smirnov S."/>
            <person name="Smith C."/>
            <person name="Sougnez C."/>
            <person name="Spencer B."/>
            <person name="Stalker J."/>
            <person name="Stange-thomann N."/>
            <person name="Stavropoulos S."/>
            <person name="Stetson K."/>
            <person name="Stone C."/>
            <person name="Stone S."/>
            <person name="Stubbs M."/>
            <person name="Talamas J."/>
            <person name="Tchuinga P."/>
            <person name="Tenzing P."/>
            <person name="Tesfaye S."/>
            <person name="Theodore J."/>
            <person name="Thoulutsang Y."/>
            <person name="Topham K."/>
            <person name="Towey S."/>
            <person name="Tsamla T."/>
            <person name="Tsomo N."/>
            <person name="Vallee D."/>
            <person name="Vassiliev H."/>
            <person name="Venkataraman V."/>
            <person name="Vinson J."/>
            <person name="Vo A."/>
            <person name="Wade C."/>
            <person name="Wang S."/>
            <person name="Wangchuk T."/>
            <person name="Wangdi T."/>
            <person name="Whittaker C."/>
            <person name="Wilkinson J."/>
            <person name="Wu Y."/>
            <person name="Wyman D."/>
            <person name="Yadav S."/>
            <person name="Yang S."/>
            <person name="Yang X."/>
            <person name="Yeager S."/>
            <person name="Yee E."/>
            <person name="Young G."/>
            <person name="Zainoun J."/>
            <person name="Zembeck L."/>
            <person name="Zimmer A."/>
            <person name="Zody M."/>
            <person name="Lander E."/>
        </authorList>
    </citation>
    <scope>NUCLEOTIDE SEQUENCE [LARGE SCALE GENOMIC DNA]</scope>
</reference>
<dbReference type="InterPro" id="IPR017452">
    <property type="entry name" value="GPCR_Rhodpsn_7TM"/>
</dbReference>
<evidence type="ECO:0000256" key="2">
    <source>
        <dbReference type="ARBA" id="ARBA00022692"/>
    </source>
</evidence>
<dbReference type="Pfam" id="PF00001">
    <property type="entry name" value="7tm_1"/>
    <property type="match status" value="1"/>
</dbReference>
<evidence type="ECO:0000256" key="4">
    <source>
        <dbReference type="ARBA" id="ARBA00023040"/>
    </source>
</evidence>
<keyword evidence="11" id="KW-1185">Reference proteome</keyword>
<dbReference type="Proteomes" id="UP000007875">
    <property type="component" value="Unassembled WGS sequence"/>
</dbReference>
<feature type="transmembrane region" description="Helical" evidence="8">
    <location>
        <begin position="12"/>
        <end position="31"/>
    </location>
</feature>
<dbReference type="Ensembl" id="ENSCSAVT00000018916.1">
    <property type="protein sequence ID" value="ENSCSAVP00000018711.1"/>
    <property type="gene ID" value="ENSCSAVG00000010996.1"/>
</dbReference>
<evidence type="ECO:0000256" key="8">
    <source>
        <dbReference type="SAM" id="Phobius"/>
    </source>
</evidence>
<feature type="transmembrane region" description="Helical" evidence="8">
    <location>
        <begin position="120"/>
        <end position="143"/>
    </location>
</feature>
<dbReference type="PANTHER" id="PTHR24240">
    <property type="entry name" value="OPSIN"/>
    <property type="match status" value="1"/>
</dbReference>
<feature type="transmembrane region" description="Helical" evidence="8">
    <location>
        <begin position="163"/>
        <end position="182"/>
    </location>
</feature>
<evidence type="ECO:0000256" key="3">
    <source>
        <dbReference type="ARBA" id="ARBA00022989"/>
    </source>
</evidence>
<reference evidence="10" key="3">
    <citation type="submission" date="2025-09" db="UniProtKB">
        <authorList>
            <consortium name="Ensembl"/>
        </authorList>
    </citation>
    <scope>IDENTIFICATION</scope>
</reference>
<name>H2ZM95_CIOSA</name>
<dbReference type="SUPFAM" id="SSF81321">
    <property type="entry name" value="Family A G protein-coupled receptor-like"/>
    <property type="match status" value="1"/>
</dbReference>
<evidence type="ECO:0000256" key="1">
    <source>
        <dbReference type="ARBA" id="ARBA00004141"/>
    </source>
</evidence>
<accession>H2ZM95</accession>
<comment type="subcellular location">
    <subcellularLocation>
        <location evidence="1">Membrane</location>
        <topology evidence="1">Multi-pass membrane protein</topology>
    </subcellularLocation>
</comment>
<reference evidence="10" key="2">
    <citation type="submission" date="2025-08" db="UniProtKB">
        <authorList>
            <consortium name="Ensembl"/>
        </authorList>
    </citation>
    <scope>IDENTIFICATION</scope>
</reference>
<keyword evidence="3 8" id="KW-1133">Transmembrane helix</keyword>
<dbReference type="STRING" id="51511.ENSCSAVP00000018711"/>
<organism evidence="10 11">
    <name type="scientific">Ciona savignyi</name>
    <name type="common">Pacific transparent sea squirt</name>
    <dbReference type="NCBI Taxonomy" id="51511"/>
    <lineage>
        <taxon>Eukaryota</taxon>
        <taxon>Metazoa</taxon>
        <taxon>Chordata</taxon>
        <taxon>Tunicata</taxon>
        <taxon>Ascidiacea</taxon>
        <taxon>Phlebobranchia</taxon>
        <taxon>Cionidae</taxon>
        <taxon>Ciona</taxon>
    </lineage>
</organism>
<evidence type="ECO:0000313" key="10">
    <source>
        <dbReference type="Ensembl" id="ENSCSAVP00000018711.1"/>
    </source>
</evidence>
<evidence type="ECO:0000259" key="9">
    <source>
        <dbReference type="PROSITE" id="PS50262"/>
    </source>
</evidence>
<dbReference type="Gene3D" id="1.20.1070.10">
    <property type="entry name" value="Rhodopsin 7-helix transmembrane proteins"/>
    <property type="match status" value="1"/>
</dbReference>
<feature type="transmembrane region" description="Helical" evidence="8">
    <location>
        <begin position="234"/>
        <end position="257"/>
    </location>
</feature>
<dbReference type="HOGENOM" id="CLU_086060_0_0_1"/>
<dbReference type="GeneTree" id="ENSGT01130000278308"/>
<keyword evidence="2 8" id="KW-0812">Transmembrane</keyword>
<dbReference type="PROSITE" id="PS50262">
    <property type="entry name" value="G_PROTEIN_RECEP_F1_2"/>
    <property type="match status" value="1"/>
</dbReference>
<protein>
    <recommendedName>
        <fullName evidence="9">G-protein coupled receptors family 1 profile domain-containing protein</fullName>
    </recommendedName>
</protein>